<proteinExistence type="inferred from homology"/>
<dbReference type="Gene3D" id="3.30.930.10">
    <property type="entry name" value="Bira Bifunctional Protein, Domain 2"/>
    <property type="match status" value="1"/>
</dbReference>
<dbReference type="EC" id="6.1.1.20" evidence="15"/>
<comment type="cofactor">
    <cofactor evidence="15">
        <name>Mg(2+)</name>
        <dbReference type="ChEBI" id="CHEBI:18420"/>
    </cofactor>
    <text evidence="15">Binds 2 magnesium ions per tetramer.</text>
</comment>
<dbReference type="CDD" id="cd00769">
    <property type="entry name" value="PheRS_beta_core"/>
    <property type="match status" value="1"/>
</dbReference>
<dbReference type="SUPFAM" id="SSF54991">
    <property type="entry name" value="Anticodon-binding domain of PheRS"/>
    <property type="match status" value="1"/>
</dbReference>
<evidence type="ECO:0000256" key="14">
    <source>
        <dbReference type="ARBA" id="ARBA00049255"/>
    </source>
</evidence>
<dbReference type="PROSITE" id="PS50886">
    <property type="entry name" value="TRBD"/>
    <property type="match status" value="1"/>
</dbReference>
<dbReference type="GO" id="GO:0004826">
    <property type="term" value="F:phenylalanine-tRNA ligase activity"/>
    <property type="evidence" value="ECO:0007669"/>
    <property type="project" value="UniProtKB-UniRule"/>
</dbReference>
<feature type="domain" description="B5" evidence="19">
    <location>
        <begin position="402"/>
        <end position="477"/>
    </location>
</feature>
<evidence type="ECO:0000259" key="17">
    <source>
        <dbReference type="PROSITE" id="PS50886"/>
    </source>
</evidence>
<evidence type="ECO:0000256" key="15">
    <source>
        <dbReference type="HAMAP-Rule" id="MF_00283"/>
    </source>
</evidence>
<comment type="catalytic activity">
    <reaction evidence="14 15">
        <text>tRNA(Phe) + L-phenylalanine + ATP = L-phenylalanyl-tRNA(Phe) + AMP + diphosphate + H(+)</text>
        <dbReference type="Rhea" id="RHEA:19413"/>
        <dbReference type="Rhea" id="RHEA-COMP:9668"/>
        <dbReference type="Rhea" id="RHEA-COMP:9699"/>
        <dbReference type="ChEBI" id="CHEBI:15378"/>
        <dbReference type="ChEBI" id="CHEBI:30616"/>
        <dbReference type="ChEBI" id="CHEBI:33019"/>
        <dbReference type="ChEBI" id="CHEBI:58095"/>
        <dbReference type="ChEBI" id="CHEBI:78442"/>
        <dbReference type="ChEBI" id="CHEBI:78531"/>
        <dbReference type="ChEBI" id="CHEBI:456215"/>
        <dbReference type="EC" id="6.1.1.20"/>
    </reaction>
</comment>
<dbReference type="FunFam" id="3.50.40.10:FF:000001">
    <property type="entry name" value="Phenylalanine--tRNA ligase beta subunit"/>
    <property type="match status" value="1"/>
</dbReference>
<dbReference type="GO" id="GO:0009328">
    <property type="term" value="C:phenylalanine-tRNA ligase complex"/>
    <property type="evidence" value="ECO:0007669"/>
    <property type="project" value="TreeGrafter"/>
</dbReference>
<dbReference type="GO" id="GO:0140096">
    <property type="term" value="F:catalytic activity, acting on a protein"/>
    <property type="evidence" value="ECO:0007669"/>
    <property type="project" value="UniProtKB-ARBA"/>
</dbReference>
<evidence type="ECO:0000256" key="6">
    <source>
        <dbReference type="ARBA" id="ARBA00022598"/>
    </source>
</evidence>
<dbReference type="InterPro" id="IPR005146">
    <property type="entry name" value="B3/B4_tRNA-bd"/>
</dbReference>
<dbReference type="InterPro" id="IPR012340">
    <property type="entry name" value="NA-bd_OB-fold"/>
</dbReference>
<dbReference type="Pfam" id="PF03484">
    <property type="entry name" value="B5"/>
    <property type="match status" value="1"/>
</dbReference>
<organism evidence="20 21">
    <name type="scientific">Halanaerobacter jeridensis</name>
    <dbReference type="NCBI Taxonomy" id="706427"/>
    <lineage>
        <taxon>Bacteria</taxon>
        <taxon>Bacillati</taxon>
        <taxon>Bacillota</taxon>
        <taxon>Clostridia</taxon>
        <taxon>Halanaerobiales</taxon>
        <taxon>Halobacteroidaceae</taxon>
        <taxon>Halanaerobacter</taxon>
    </lineage>
</organism>
<reference evidence="20" key="1">
    <citation type="submission" date="2021-01" db="EMBL/GenBank/DDBJ databases">
        <title>Genomic Encyclopedia of Type Strains, Phase IV (KMG-IV): sequencing the most valuable type-strain genomes for metagenomic binning, comparative biology and taxonomic classification.</title>
        <authorList>
            <person name="Goeker M."/>
        </authorList>
    </citation>
    <scope>NUCLEOTIDE SEQUENCE</scope>
    <source>
        <strain evidence="20">DSM 23230</strain>
    </source>
</reference>
<dbReference type="PANTHER" id="PTHR10947">
    <property type="entry name" value="PHENYLALANYL-TRNA SYNTHETASE BETA CHAIN AND LEUCINE-RICH REPEAT-CONTAINING PROTEIN 47"/>
    <property type="match status" value="1"/>
</dbReference>
<dbReference type="CDD" id="cd02796">
    <property type="entry name" value="tRNA_bind_bactPheRS"/>
    <property type="match status" value="1"/>
</dbReference>
<accession>A0A938XYJ9</accession>
<dbReference type="Pfam" id="PF01588">
    <property type="entry name" value="tRNA_bind"/>
    <property type="match status" value="1"/>
</dbReference>
<feature type="binding site" evidence="15">
    <location>
        <position position="465"/>
    </location>
    <ligand>
        <name>Mg(2+)</name>
        <dbReference type="ChEBI" id="CHEBI:18420"/>
        <note>shared with alpha subunit</note>
    </ligand>
</feature>
<dbReference type="GO" id="GO:0005524">
    <property type="term" value="F:ATP binding"/>
    <property type="evidence" value="ECO:0007669"/>
    <property type="project" value="UniProtKB-UniRule"/>
</dbReference>
<evidence type="ECO:0000313" key="21">
    <source>
        <dbReference type="Proteomes" id="UP000774000"/>
    </source>
</evidence>
<dbReference type="SUPFAM" id="SSF46955">
    <property type="entry name" value="Putative DNA-binding domain"/>
    <property type="match status" value="1"/>
</dbReference>
<dbReference type="HAMAP" id="MF_00283">
    <property type="entry name" value="Phe_tRNA_synth_beta1"/>
    <property type="match status" value="1"/>
</dbReference>
<keyword evidence="8 15" id="KW-0547">Nucleotide-binding</keyword>
<dbReference type="SMART" id="SM00873">
    <property type="entry name" value="B3_4"/>
    <property type="match status" value="1"/>
</dbReference>
<dbReference type="EMBL" id="JAFBDQ010000023">
    <property type="protein sequence ID" value="MBM7558062.1"/>
    <property type="molecule type" value="Genomic_DNA"/>
</dbReference>
<sequence>MKVSYNWLQEHIDFDYSPEELAHELTMVGLEVEAVEELGAEIKDVVVGQVKEINEHQNADKLSVCKVDIGNKVSQIVCGADNMSEGDKVPVAPVGMEMPDGMKIEEVELRGVKSSGMMCSTNELNLPDDGVDGLYILDQDLKVGNQLIKEIELDDVILEFDLTPNYAHCLSIIGVAREVAAITNNELHLPEVDLEETEEEVDDVIDVTVKDSDLAPRYAGRVIKNVEVKESPDWLKNRLEAVGIGSVNNIVDITNYILMELGQPLHAFDYDKLEGQEIIVRRAKEGEKLLTLDEEERDLDEDMLVIADADKPVCIGGVMGGANSEVTEETTTLFLESANFAPSSVRKTSKKLKIPSDSSHRFERGVDINGVEYALNRAAELIAEIGDGDVLKGYKDVYPEELKPQEIIVRPQRVREILGLELAKIKIKSYLERLHFDIEDKGVNLLVKVPTYRVDVNKEIDLIEEIARIYGYDKVEPTQARVELKQGKKNWKQKVEAKTKELLTDLGIFEVQNYSFINESEFDKLNLAEDNWLRNIVEINNPVNEEHTIMRTTLLPSLLENISLNVNRGVEDLSIFELNTVFLPQSNSELPEERLKLSFAVMKDELKDSWEVNAAGFFYLKGIIENYCKQIGIVDLQFVEGEFSALHPGRTAEIVIEGKSCGYLGELHPDVQENYDLSERVTVCELDFETIVNAATANREYQPLPKYPALSRDIALVVDNEVTSKEIKDLILKVGSDVIESIKLFDLYQGEQLENGDKSLAYSIKYRVADRTLTDEEVNQVQSEIEEKLNQELVAHIRR</sequence>
<dbReference type="SMART" id="SM00874">
    <property type="entry name" value="B5"/>
    <property type="match status" value="1"/>
</dbReference>
<evidence type="ECO:0000256" key="9">
    <source>
        <dbReference type="ARBA" id="ARBA00022840"/>
    </source>
</evidence>
<comment type="subunit">
    <text evidence="3 15">Tetramer of two alpha and two beta subunits.</text>
</comment>
<feature type="binding site" evidence="15">
    <location>
        <position position="464"/>
    </location>
    <ligand>
        <name>Mg(2+)</name>
        <dbReference type="ChEBI" id="CHEBI:18420"/>
        <note>shared with alpha subunit</note>
    </ligand>
</feature>
<dbReference type="PROSITE" id="PS51483">
    <property type="entry name" value="B5"/>
    <property type="match status" value="1"/>
</dbReference>
<keyword evidence="5 16" id="KW-0820">tRNA-binding</keyword>
<dbReference type="InterPro" id="IPR045864">
    <property type="entry name" value="aa-tRNA-synth_II/BPL/LPL"/>
</dbReference>
<dbReference type="Pfam" id="PF03483">
    <property type="entry name" value="B3_4"/>
    <property type="match status" value="1"/>
</dbReference>
<dbReference type="Gene3D" id="2.40.50.140">
    <property type="entry name" value="Nucleic acid-binding proteins"/>
    <property type="match status" value="1"/>
</dbReference>
<evidence type="ECO:0000256" key="11">
    <source>
        <dbReference type="ARBA" id="ARBA00022884"/>
    </source>
</evidence>
<evidence type="ECO:0000256" key="10">
    <source>
        <dbReference type="ARBA" id="ARBA00022842"/>
    </source>
</evidence>
<dbReference type="SUPFAM" id="SSF56037">
    <property type="entry name" value="PheT/TilS domain"/>
    <property type="match status" value="1"/>
</dbReference>
<evidence type="ECO:0000259" key="18">
    <source>
        <dbReference type="PROSITE" id="PS51447"/>
    </source>
</evidence>
<comment type="subcellular location">
    <subcellularLocation>
        <location evidence="1 15">Cytoplasm</location>
    </subcellularLocation>
</comment>
<dbReference type="Gene3D" id="3.30.56.10">
    <property type="match status" value="2"/>
</dbReference>
<evidence type="ECO:0000256" key="12">
    <source>
        <dbReference type="ARBA" id="ARBA00022917"/>
    </source>
</evidence>
<dbReference type="AlphaFoldDB" id="A0A938XYJ9"/>
<dbReference type="InterPro" id="IPR005121">
    <property type="entry name" value="Fdx_antiC-bd"/>
</dbReference>
<dbReference type="InterPro" id="IPR041616">
    <property type="entry name" value="PheRS_beta_core"/>
</dbReference>
<dbReference type="SUPFAM" id="SSF50249">
    <property type="entry name" value="Nucleic acid-binding proteins"/>
    <property type="match status" value="1"/>
</dbReference>
<feature type="domain" description="TRNA-binding" evidence="17">
    <location>
        <begin position="39"/>
        <end position="148"/>
    </location>
</feature>
<dbReference type="GO" id="GO:0016740">
    <property type="term" value="F:transferase activity"/>
    <property type="evidence" value="ECO:0007669"/>
    <property type="project" value="UniProtKB-ARBA"/>
</dbReference>
<evidence type="ECO:0000256" key="8">
    <source>
        <dbReference type="ARBA" id="ARBA00022741"/>
    </source>
</evidence>
<dbReference type="Proteomes" id="UP000774000">
    <property type="component" value="Unassembled WGS sequence"/>
</dbReference>
<dbReference type="SUPFAM" id="SSF55681">
    <property type="entry name" value="Class II aaRS and biotin synthetases"/>
    <property type="match status" value="1"/>
</dbReference>
<dbReference type="InterPro" id="IPR033714">
    <property type="entry name" value="tRNA_bind_bactPheRS"/>
</dbReference>
<gene>
    <name evidence="15" type="primary">pheT</name>
    <name evidence="20" type="ORF">JOC47_002931</name>
</gene>
<evidence type="ECO:0000256" key="13">
    <source>
        <dbReference type="ARBA" id="ARBA00023146"/>
    </source>
</evidence>
<keyword evidence="12 15" id="KW-0648">Protein biosynthesis</keyword>
<evidence type="ECO:0000256" key="1">
    <source>
        <dbReference type="ARBA" id="ARBA00004496"/>
    </source>
</evidence>
<dbReference type="GO" id="GO:0006432">
    <property type="term" value="P:phenylalanyl-tRNA aminoacylation"/>
    <property type="evidence" value="ECO:0007669"/>
    <property type="project" value="UniProtKB-UniRule"/>
</dbReference>
<comment type="similarity">
    <text evidence="2 15">Belongs to the phenylalanyl-tRNA synthetase beta subunit family. Type 1 subfamily.</text>
</comment>
<protein>
    <recommendedName>
        <fullName evidence="15">Phenylalanine--tRNA ligase beta subunit</fullName>
        <ecNumber evidence="15">6.1.1.20</ecNumber>
    </recommendedName>
    <alternativeName>
        <fullName evidence="15">Phenylalanyl-tRNA synthetase beta subunit</fullName>
        <shortName evidence="15">PheRS</shortName>
    </alternativeName>
</protein>
<dbReference type="PROSITE" id="PS51447">
    <property type="entry name" value="FDX_ACB"/>
    <property type="match status" value="1"/>
</dbReference>
<keyword evidence="11 16" id="KW-0694">RNA-binding</keyword>
<dbReference type="InterPro" id="IPR005147">
    <property type="entry name" value="tRNA_synthase_B5-dom"/>
</dbReference>
<feature type="binding site" evidence="15">
    <location>
        <position position="455"/>
    </location>
    <ligand>
        <name>Mg(2+)</name>
        <dbReference type="ChEBI" id="CHEBI:18420"/>
        <note>shared with alpha subunit</note>
    </ligand>
</feature>
<name>A0A938XYJ9_9FIRM</name>
<dbReference type="Gene3D" id="3.30.70.380">
    <property type="entry name" value="Ferrodoxin-fold anticodon-binding domain"/>
    <property type="match status" value="1"/>
</dbReference>
<dbReference type="InterPro" id="IPR036690">
    <property type="entry name" value="Fdx_antiC-bd_sf"/>
</dbReference>
<keyword evidence="10 15" id="KW-0460">Magnesium</keyword>
<dbReference type="SMART" id="SM00896">
    <property type="entry name" value="FDX-ACB"/>
    <property type="match status" value="1"/>
</dbReference>
<dbReference type="InterPro" id="IPR002547">
    <property type="entry name" value="tRNA-bd_dom"/>
</dbReference>
<keyword evidence="13 15" id="KW-0030">Aminoacyl-tRNA synthetase</keyword>
<keyword evidence="21" id="KW-1185">Reference proteome</keyword>
<evidence type="ECO:0000259" key="19">
    <source>
        <dbReference type="PROSITE" id="PS51483"/>
    </source>
</evidence>
<dbReference type="GO" id="GO:0000049">
    <property type="term" value="F:tRNA binding"/>
    <property type="evidence" value="ECO:0007669"/>
    <property type="project" value="UniProtKB-UniRule"/>
</dbReference>
<dbReference type="GO" id="GO:0000287">
    <property type="term" value="F:magnesium ion binding"/>
    <property type="evidence" value="ECO:0007669"/>
    <property type="project" value="UniProtKB-UniRule"/>
</dbReference>
<dbReference type="NCBIfam" id="TIGR00472">
    <property type="entry name" value="pheT_bact"/>
    <property type="match status" value="1"/>
</dbReference>
<dbReference type="Pfam" id="PF17759">
    <property type="entry name" value="tRNA_synthFbeta"/>
    <property type="match status" value="1"/>
</dbReference>
<dbReference type="PANTHER" id="PTHR10947:SF0">
    <property type="entry name" value="PHENYLALANINE--TRNA LIGASE BETA SUBUNIT"/>
    <property type="match status" value="1"/>
</dbReference>
<feature type="binding site" evidence="15">
    <location>
        <position position="461"/>
    </location>
    <ligand>
        <name>Mg(2+)</name>
        <dbReference type="ChEBI" id="CHEBI:18420"/>
        <note>shared with alpha subunit</note>
    </ligand>
</feature>
<dbReference type="FunFam" id="2.40.50.140:FF:000045">
    <property type="entry name" value="Phenylalanine--tRNA ligase beta subunit"/>
    <property type="match status" value="1"/>
</dbReference>
<evidence type="ECO:0000256" key="4">
    <source>
        <dbReference type="ARBA" id="ARBA00022490"/>
    </source>
</evidence>
<comment type="caution">
    <text evidence="20">The sequence shown here is derived from an EMBL/GenBank/DDBJ whole genome shotgun (WGS) entry which is preliminary data.</text>
</comment>
<feature type="domain" description="FDX-ACB" evidence="18">
    <location>
        <begin position="705"/>
        <end position="798"/>
    </location>
</feature>
<evidence type="ECO:0000256" key="7">
    <source>
        <dbReference type="ARBA" id="ARBA00022723"/>
    </source>
</evidence>
<dbReference type="Gene3D" id="3.50.40.10">
    <property type="entry name" value="Phenylalanyl-trna Synthetase, Chain B, domain 3"/>
    <property type="match status" value="1"/>
</dbReference>
<dbReference type="NCBIfam" id="NF045760">
    <property type="entry name" value="YtpR"/>
    <property type="match status" value="1"/>
</dbReference>
<keyword evidence="7 15" id="KW-0479">Metal-binding</keyword>
<keyword evidence="6 15" id="KW-0436">Ligase</keyword>
<keyword evidence="4 15" id="KW-0963">Cytoplasm</keyword>
<keyword evidence="9 15" id="KW-0067">ATP-binding</keyword>
<dbReference type="InterPro" id="IPR045060">
    <property type="entry name" value="Phe-tRNA-ligase_IIc_bsu"/>
</dbReference>
<evidence type="ECO:0000256" key="16">
    <source>
        <dbReference type="PROSITE-ProRule" id="PRU00209"/>
    </source>
</evidence>
<dbReference type="InterPro" id="IPR004532">
    <property type="entry name" value="Phe-tRNA-ligase_IIc_bsu_bact"/>
</dbReference>
<evidence type="ECO:0000256" key="2">
    <source>
        <dbReference type="ARBA" id="ARBA00008653"/>
    </source>
</evidence>
<evidence type="ECO:0000256" key="5">
    <source>
        <dbReference type="ARBA" id="ARBA00022555"/>
    </source>
</evidence>
<evidence type="ECO:0000256" key="3">
    <source>
        <dbReference type="ARBA" id="ARBA00011209"/>
    </source>
</evidence>
<evidence type="ECO:0000313" key="20">
    <source>
        <dbReference type="EMBL" id="MBM7558062.1"/>
    </source>
</evidence>
<dbReference type="FunFam" id="3.30.70.380:FF:000001">
    <property type="entry name" value="Phenylalanine--tRNA ligase beta subunit"/>
    <property type="match status" value="1"/>
</dbReference>
<dbReference type="InterPro" id="IPR009061">
    <property type="entry name" value="DNA-bd_dom_put_sf"/>
</dbReference>
<dbReference type="RefSeq" id="WP_204703053.1">
    <property type="nucleotide sequence ID" value="NZ_JAFBDQ010000023.1"/>
</dbReference>
<dbReference type="InterPro" id="IPR020825">
    <property type="entry name" value="Phe-tRNA_synthase-like_B3/B4"/>
</dbReference>
<dbReference type="Pfam" id="PF03147">
    <property type="entry name" value="FDX-ACB"/>
    <property type="match status" value="1"/>
</dbReference>